<dbReference type="Gene3D" id="2.170.130.10">
    <property type="entry name" value="TonB-dependent receptor, plug domain"/>
    <property type="match status" value="1"/>
</dbReference>
<dbReference type="KEGG" id="muc:MuYL_0635"/>
<dbReference type="Pfam" id="PF07715">
    <property type="entry name" value="Plug"/>
    <property type="match status" value="1"/>
</dbReference>
<dbReference type="InterPro" id="IPR036942">
    <property type="entry name" value="Beta-barrel_TonB_sf"/>
</dbReference>
<keyword evidence="4 7" id="KW-0812">Transmembrane</keyword>
<keyword evidence="11" id="KW-1185">Reference proteome</keyword>
<dbReference type="Gene3D" id="2.60.40.1120">
    <property type="entry name" value="Carboxypeptidase-like, regulatory domain"/>
    <property type="match status" value="1"/>
</dbReference>
<evidence type="ECO:0000256" key="5">
    <source>
        <dbReference type="ARBA" id="ARBA00023136"/>
    </source>
</evidence>
<evidence type="ECO:0000313" key="10">
    <source>
        <dbReference type="EMBL" id="ASU32538.1"/>
    </source>
</evidence>
<evidence type="ECO:0000256" key="1">
    <source>
        <dbReference type="ARBA" id="ARBA00004571"/>
    </source>
</evidence>
<dbReference type="GO" id="GO:0009279">
    <property type="term" value="C:cell outer membrane"/>
    <property type="evidence" value="ECO:0007669"/>
    <property type="project" value="UniProtKB-SubCell"/>
</dbReference>
<dbReference type="Proteomes" id="UP000215002">
    <property type="component" value="Chromosome"/>
</dbReference>
<dbReference type="InterPro" id="IPR008969">
    <property type="entry name" value="CarboxyPept-like_regulatory"/>
</dbReference>
<dbReference type="OrthoDB" id="9768177at2"/>
<dbReference type="RefSeq" id="WP_094569113.1">
    <property type="nucleotide sequence ID" value="NZ_CP022743.1"/>
</dbReference>
<dbReference type="AlphaFoldDB" id="A0A223NS99"/>
<keyword evidence="3 7" id="KW-1134">Transmembrane beta strand</keyword>
<dbReference type="Pfam" id="PF13715">
    <property type="entry name" value="CarbopepD_reg_2"/>
    <property type="match status" value="1"/>
</dbReference>
<keyword evidence="5 7" id="KW-0472">Membrane</keyword>
<dbReference type="InterPro" id="IPR023997">
    <property type="entry name" value="TonB-dep_OMP_SusC/RagA_CS"/>
</dbReference>
<feature type="domain" description="TonB-dependent receptor plug" evidence="9">
    <location>
        <begin position="117"/>
        <end position="227"/>
    </location>
</feature>
<keyword evidence="8" id="KW-0732">Signal</keyword>
<feature type="chain" id="PRO_5012556069" evidence="8">
    <location>
        <begin position="22"/>
        <end position="1014"/>
    </location>
</feature>
<dbReference type="InterPro" id="IPR023996">
    <property type="entry name" value="TonB-dep_OMP_SusC/RagA"/>
</dbReference>
<dbReference type="InterPro" id="IPR012910">
    <property type="entry name" value="Plug_dom"/>
</dbReference>
<proteinExistence type="inferred from homology"/>
<sequence>MKKLVLAFLCFSMLCITQVFAQSHSVTGVVTGKDDGKPIPGATLRVKGQNSGSQTDVNGKFSLTVPDNATLSFSFLGYLTQDVSVAGKSSLTVVLVPSNRELDEVVVTGYQTKTRANNTAAISTISPKEIADKPIPGIDNLLQGKAAGVQITTENGRPGANAFIRIRGTGSVNASQQPLLVVDGVQIPDAAAPEFYNTLNANDVANISVLKDASASSLYGARGSNGVVVITTKNGSESSNHISYTFQYGTNRKIPDNFQMMSAAQKLQYEYDLGYTNGDLANYLSANNLPTDVTQITDAQRQTAFNALIAQSHNWQDDILRSGKIMQHQLVISGHENKTNYYASFQKYDEDGIVVGSNLNKYNGKLNLSTEVKPYLTLSNNLSLGERSTNETRDRYNAQNPFYAIYAYNPYEKVYNADGSYNLTSQGFPILEALKNNPENQKYLNGYNTTTVDFHPIKGLSISSQIGLTLNDYTREYFIKPGSILDNYVGDPAAPGDKTDNGSRDFNYDWINKAIYRFDVNSDHHFTILGVQEFQKDVFTSYTLESKGFPSPDLPTQDNASANSGKNSTSYSAYTIASLLGEVDYNYKGKYFVTGSIRNDGSSRFGANNRYGTFGAGSIGWLITSEDFAKNITWLNVLKLRASIGNTGNFSGISNYQALGLYGFGNYGGKSTAIPTQIPNPNLTWEKKLKRDVGIDFELFNSRITGSFEYYNETTSGLLFQLPVSQTTGFSAVYKNVGGLYNKGIDLSLNGDIVRNKDVKWSVYGNINYNKNKVTSLYSGANEIASNGVGVVKPGEAIYTYKVVRYAGVNSQTGAAQFLDKNGNITETYNFDNAVVESGKSPNPKFYGGFGTSVSYKGFELTADFTYSYGGYTYNNVYQNLDAWGSNYYQAQSTLALNYWKKPGDVNVLPKPDAAGADQTYVTDQYLQKDDYIRFRTLQLAYTLPKAITQKFKVYSLRVFLQGQNLLTINPHHFFGDPEVGIGSVESGLLIPGQNTLYSYPSTRQFTFGANITF</sequence>
<keyword evidence="2 7" id="KW-0813">Transport</keyword>
<gene>
    <name evidence="10" type="ORF">MuYL_0635</name>
</gene>
<dbReference type="SUPFAM" id="SSF49464">
    <property type="entry name" value="Carboxypeptidase regulatory domain-like"/>
    <property type="match status" value="1"/>
</dbReference>
<evidence type="ECO:0000256" key="7">
    <source>
        <dbReference type="PROSITE-ProRule" id="PRU01360"/>
    </source>
</evidence>
<dbReference type="PROSITE" id="PS52016">
    <property type="entry name" value="TONB_DEPENDENT_REC_3"/>
    <property type="match status" value="1"/>
</dbReference>
<keyword evidence="6 7" id="KW-0998">Cell outer membrane</keyword>
<comment type="similarity">
    <text evidence="7">Belongs to the TonB-dependent receptor family.</text>
</comment>
<evidence type="ECO:0000256" key="2">
    <source>
        <dbReference type="ARBA" id="ARBA00022448"/>
    </source>
</evidence>
<evidence type="ECO:0000259" key="9">
    <source>
        <dbReference type="Pfam" id="PF07715"/>
    </source>
</evidence>
<evidence type="ECO:0000313" key="11">
    <source>
        <dbReference type="Proteomes" id="UP000215002"/>
    </source>
</evidence>
<accession>A0A223NS99</accession>
<protein>
    <submittedName>
        <fullName evidence="10">TonB-linked outer membrane protein, SusC/RagA family</fullName>
    </submittedName>
</protein>
<evidence type="ECO:0000256" key="3">
    <source>
        <dbReference type="ARBA" id="ARBA00022452"/>
    </source>
</evidence>
<dbReference type="InterPro" id="IPR037066">
    <property type="entry name" value="Plug_dom_sf"/>
</dbReference>
<dbReference type="EMBL" id="CP022743">
    <property type="protein sequence ID" value="ASU32538.1"/>
    <property type="molecule type" value="Genomic_DNA"/>
</dbReference>
<feature type="signal peptide" evidence="8">
    <location>
        <begin position="1"/>
        <end position="21"/>
    </location>
</feature>
<evidence type="ECO:0000256" key="6">
    <source>
        <dbReference type="ARBA" id="ARBA00023237"/>
    </source>
</evidence>
<evidence type="ECO:0000256" key="8">
    <source>
        <dbReference type="SAM" id="SignalP"/>
    </source>
</evidence>
<organism evidence="10 11">
    <name type="scientific">Mucilaginibacter xinganensis</name>
    <dbReference type="NCBI Taxonomy" id="1234841"/>
    <lineage>
        <taxon>Bacteria</taxon>
        <taxon>Pseudomonadati</taxon>
        <taxon>Bacteroidota</taxon>
        <taxon>Sphingobacteriia</taxon>
        <taxon>Sphingobacteriales</taxon>
        <taxon>Sphingobacteriaceae</taxon>
        <taxon>Mucilaginibacter</taxon>
    </lineage>
</organism>
<comment type="subcellular location">
    <subcellularLocation>
        <location evidence="1 7">Cell outer membrane</location>
        <topology evidence="1 7">Multi-pass membrane protein</topology>
    </subcellularLocation>
</comment>
<dbReference type="NCBIfam" id="TIGR04057">
    <property type="entry name" value="SusC_RagA_signa"/>
    <property type="match status" value="1"/>
</dbReference>
<dbReference type="NCBIfam" id="TIGR04056">
    <property type="entry name" value="OMP_RagA_SusC"/>
    <property type="match status" value="1"/>
</dbReference>
<dbReference type="SUPFAM" id="SSF56935">
    <property type="entry name" value="Porins"/>
    <property type="match status" value="1"/>
</dbReference>
<name>A0A223NS99_9SPHI</name>
<evidence type="ECO:0000256" key="4">
    <source>
        <dbReference type="ARBA" id="ARBA00022692"/>
    </source>
</evidence>
<reference evidence="10 11" key="1">
    <citation type="submission" date="2017-08" db="EMBL/GenBank/DDBJ databases">
        <title>Complete genome sequence of Mucilaginibacter sp. strain BJC16-A31.</title>
        <authorList>
            <consortium name="Henan University of Science and Technology"/>
            <person name="You X."/>
        </authorList>
    </citation>
    <scope>NUCLEOTIDE SEQUENCE [LARGE SCALE GENOMIC DNA]</scope>
    <source>
        <strain evidence="10 11">BJC16-A31</strain>
    </source>
</reference>
<dbReference type="Gene3D" id="2.40.170.20">
    <property type="entry name" value="TonB-dependent receptor, beta-barrel domain"/>
    <property type="match status" value="1"/>
</dbReference>
<dbReference type="InterPro" id="IPR039426">
    <property type="entry name" value="TonB-dep_rcpt-like"/>
</dbReference>